<protein>
    <submittedName>
        <fullName evidence="2">Uncharacterized protein</fullName>
    </submittedName>
</protein>
<evidence type="ECO:0000313" key="2">
    <source>
        <dbReference type="EMBL" id="OUC46976.1"/>
    </source>
</evidence>
<feature type="region of interest" description="Disordered" evidence="1">
    <location>
        <begin position="56"/>
        <end position="81"/>
    </location>
</feature>
<sequence length="81" mass="9161">MENKSPFKTIKSSLPRNGDVPDMESRRDRSDALTHQAEDVITRAEGFGSCVNLSKREKSNRTGSSRRLLVSINAKKEQRLE</sequence>
<comment type="caution">
    <text evidence="2">The sequence shown here is derived from an EMBL/GenBank/DDBJ whole genome shotgun (WGS) entry which is preliminary data.</text>
</comment>
<evidence type="ECO:0000313" key="3">
    <source>
        <dbReference type="Proteomes" id="UP000243006"/>
    </source>
</evidence>
<proteinExistence type="predicted"/>
<reference evidence="2 3" key="1">
    <citation type="submission" date="2015-04" db="EMBL/GenBank/DDBJ databases">
        <title>Draft genome of the roundworm Trichinella nativa.</title>
        <authorList>
            <person name="Mitreva M."/>
        </authorList>
    </citation>
    <scope>NUCLEOTIDE SEQUENCE [LARGE SCALE GENOMIC DNA]</scope>
    <source>
        <strain evidence="2 3">ISS45</strain>
    </source>
</reference>
<feature type="region of interest" description="Disordered" evidence="1">
    <location>
        <begin position="1"/>
        <end position="33"/>
    </location>
</feature>
<evidence type="ECO:0000256" key="1">
    <source>
        <dbReference type="SAM" id="MobiDB-lite"/>
    </source>
</evidence>
<feature type="compositionally biased region" description="Basic and acidic residues" evidence="1">
    <location>
        <begin position="23"/>
        <end position="33"/>
    </location>
</feature>
<gene>
    <name evidence="2" type="ORF">D917_07273</name>
</gene>
<name>A0A1Y3ESY5_9BILA</name>
<organism evidence="2 3">
    <name type="scientific">Trichinella nativa</name>
    <dbReference type="NCBI Taxonomy" id="6335"/>
    <lineage>
        <taxon>Eukaryota</taxon>
        <taxon>Metazoa</taxon>
        <taxon>Ecdysozoa</taxon>
        <taxon>Nematoda</taxon>
        <taxon>Enoplea</taxon>
        <taxon>Dorylaimia</taxon>
        <taxon>Trichinellida</taxon>
        <taxon>Trichinellidae</taxon>
        <taxon>Trichinella</taxon>
    </lineage>
</organism>
<dbReference type="EMBL" id="LVZM01005521">
    <property type="protein sequence ID" value="OUC46976.1"/>
    <property type="molecule type" value="Genomic_DNA"/>
</dbReference>
<dbReference type="Proteomes" id="UP000243006">
    <property type="component" value="Unassembled WGS sequence"/>
</dbReference>
<accession>A0A1Y3ESY5</accession>
<dbReference type="AlphaFoldDB" id="A0A1Y3ESY5"/>